<dbReference type="Pfam" id="PF07333">
    <property type="entry name" value="SLR1-BP"/>
    <property type="match status" value="1"/>
</dbReference>
<keyword evidence="5" id="KW-1015">Disulfide bond</keyword>
<comment type="caution">
    <text evidence="7">The sequence shown here is derived from an EMBL/GenBank/DDBJ whole genome shotgun (WGS) entry which is preliminary data.</text>
</comment>
<comment type="similarity">
    <text evidence="1">Belongs to the DEFL family.</text>
</comment>
<evidence type="ECO:0000256" key="2">
    <source>
        <dbReference type="ARBA" id="ARBA00022529"/>
    </source>
</evidence>
<keyword evidence="6" id="KW-0732">Signal</keyword>
<name>A0A9W7MU91_HIBTR</name>
<feature type="signal peptide" evidence="6">
    <location>
        <begin position="1"/>
        <end position="27"/>
    </location>
</feature>
<dbReference type="AlphaFoldDB" id="A0A9W7MU91"/>
<evidence type="ECO:0000256" key="6">
    <source>
        <dbReference type="SAM" id="SignalP"/>
    </source>
</evidence>
<dbReference type="OrthoDB" id="929580at2759"/>
<sequence>MAKFSYNNIVTLFFVFLVAWMMPEAVGQETCHDVIPAPGNGKCDPQTCKDKCSAKWGAAAAGLCVNSFGNLYSCNCSWPCSFKGRKLAHF</sequence>
<evidence type="ECO:0000256" key="4">
    <source>
        <dbReference type="ARBA" id="ARBA00022821"/>
    </source>
</evidence>
<evidence type="ECO:0000256" key="1">
    <source>
        <dbReference type="ARBA" id="ARBA00006722"/>
    </source>
</evidence>
<dbReference type="EMBL" id="BSYR01000055">
    <property type="protein sequence ID" value="GMJ09506.1"/>
    <property type="molecule type" value="Genomic_DNA"/>
</dbReference>
<keyword evidence="2" id="KW-0929">Antimicrobial</keyword>
<dbReference type="InterPro" id="IPR010851">
    <property type="entry name" value="DEFL"/>
</dbReference>
<dbReference type="PANTHER" id="PTHR33830:SF3">
    <property type="entry name" value="DEFENSIN-LIKE PROTEIN 127-RELATED"/>
    <property type="match status" value="1"/>
</dbReference>
<keyword evidence="4" id="KW-0611">Plant defense</keyword>
<dbReference type="Proteomes" id="UP001165190">
    <property type="component" value="Unassembled WGS sequence"/>
</dbReference>
<dbReference type="PANTHER" id="PTHR33830">
    <property type="entry name" value="DEFENSIN-LIKE PROTEIN 184-RELATED"/>
    <property type="match status" value="1"/>
</dbReference>
<evidence type="ECO:0000313" key="7">
    <source>
        <dbReference type="EMBL" id="GMJ09506.1"/>
    </source>
</evidence>
<protein>
    <submittedName>
        <fullName evidence="7">Low-molecular-weight cysteine-rich 55</fullName>
    </submittedName>
</protein>
<gene>
    <name evidence="7" type="ORF">HRI_004619800</name>
</gene>
<evidence type="ECO:0000256" key="3">
    <source>
        <dbReference type="ARBA" id="ARBA00022577"/>
    </source>
</evidence>
<organism evidence="7 8">
    <name type="scientific">Hibiscus trionum</name>
    <name type="common">Flower of an hour</name>
    <dbReference type="NCBI Taxonomy" id="183268"/>
    <lineage>
        <taxon>Eukaryota</taxon>
        <taxon>Viridiplantae</taxon>
        <taxon>Streptophyta</taxon>
        <taxon>Embryophyta</taxon>
        <taxon>Tracheophyta</taxon>
        <taxon>Spermatophyta</taxon>
        <taxon>Magnoliopsida</taxon>
        <taxon>eudicotyledons</taxon>
        <taxon>Gunneridae</taxon>
        <taxon>Pentapetalae</taxon>
        <taxon>rosids</taxon>
        <taxon>malvids</taxon>
        <taxon>Malvales</taxon>
        <taxon>Malvaceae</taxon>
        <taxon>Malvoideae</taxon>
        <taxon>Hibiscus</taxon>
    </lineage>
</organism>
<accession>A0A9W7MU91</accession>
<dbReference type="GO" id="GO:0031640">
    <property type="term" value="P:killing of cells of another organism"/>
    <property type="evidence" value="ECO:0007669"/>
    <property type="project" value="UniProtKB-KW"/>
</dbReference>
<feature type="chain" id="PRO_5040853740" evidence="6">
    <location>
        <begin position="28"/>
        <end position="90"/>
    </location>
</feature>
<evidence type="ECO:0000313" key="8">
    <source>
        <dbReference type="Proteomes" id="UP001165190"/>
    </source>
</evidence>
<evidence type="ECO:0000256" key="5">
    <source>
        <dbReference type="ARBA" id="ARBA00023157"/>
    </source>
</evidence>
<keyword evidence="3" id="KW-0295">Fungicide</keyword>
<dbReference type="GO" id="GO:0050832">
    <property type="term" value="P:defense response to fungus"/>
    <property type="evidence" value="ECO:0007669"/>
    <property type="project" value="UniProtKB-KW"/>
</dbReference>
<proteinExistence type="inferred from homology"/>
<reference evidence="7" key="1">
    <citation type="submission" date="2023-05" db="EMBL/GenBank/DDBJ databases">
        <title>Genome and transcriptome analyses reveal genes involved in the formation of fine ridges on petal epidermal cells in Hibiscus trionum.</title>
        <authorList>
            <person name="Koshimizu S."/>
            <person name="Masuda S."/>
            <person name="Ishii T."/>
            <person name="Shirasu K."/>
            <person name="Hoshino A."/>
            <person name="Arita M."/>
        </authorList>
    </citation>
    <scope>NUCLEOTIDE SEQUENCE</scope>
    <source>
        <strain evidence="7">Hamamatsu line</strain>
    </source>
</reference>
<keyword evidence="8" id="KW-1185">Reference proteome</keyword>